<organism evidence="4 5">
    <name type="scientific">Gordonia iterans</name>
    <dbReference type="NCBI Taxonomy" id="1004901"/>
    <lineage>
        <taxon>Bacteria</taxon>
        <taxon>Bacillati</taxon>
        <taxon>Actinomycetota</taxon>
        <taxon>Actinomycetes</taxon>
        <taxon>Mycobacteriales</taxon>
        <taxon>Gordoniaceae</taxon>
        <taxon>Gordonia</taxon>
    </lineage>
</organism>
<dbReference type="PANTHER" id="PTHR43240">
    <property type="entry name" value="1,4-DIHYDROXY-2-NAPHTHOYL-COA THIOESTERASE 1"/>
    <property type="match status" value="1"/>
</dbReference>
<comment type="similarity">
    <text evidence="1">Belongs to the thioesterase PaaI family.</text>
</comment>
<dbReference type="InterPro" id="IPR003736">
    <property type="entry name" value="PAAI_dom"/>
</dbReference>
<dbReference type="AlphaFoldDB" id="A0A2S0KGK6"/>
<dbReference type="RefSeq" id="WP_105942533.1">
    <property type="nucleotide sequence ID" value="NZ_CP027433.1"/>
</dbReference>
<evidence type="ECO:0000259" key="3">
    <source>
        <dbReference type="Pfam" id="PF03061"/>
    </source>
</evidence>
<dbReference type="CDD" id="cd03443">
    <property type="entry name" value="PaaI_thioesterase"/>
    <property type="match status" value="1"/>
</dbReference>
<evidence type="ECO:0000313" key="5">
    <source>
        <dbReference type="Proteomes" id="UP000239814"/>
    </source>
</evidence>
<dbReference type="Proteomes" id="UP000239814">
    <property type="component" value="Chromosome"/>
</dbReference>
<reference evidence="4 5" key="1">
    <citation type="submission" date="2018-03" db="EMBL/GenBank/DDBJ databases">
        <title>Characteristics and genome of n-alkane degrading marine bacteria Gordonia iterans isolated from crude oil contaminated in Tae-an, South Korea.</title>
        <authorList>
            <person name="Lee S.-S."/>
            <person name="Kim H."/>
        </authorList>
    </citation>
    <scope>NUCLEOTIDE SEQUENCE [LARGE SCALE GENOMIC DNA]</scope>
    <source>
        <strain evidence="4 5">Co17</strain>
    </source>
</reference>
<feature type="domain" description="Thioesterase" evidence="3">
    <location>
        <begin position="44"/>
        <end position="123"/>
    </location>
</feature>
<dbReference type="GO" id="GO:0005829">
    <property type="term" value="C:cytosol"/>
    <property type="evidence" value="ECO:0007669"/>
    <property type="project" value="TreeGrafter"/>
</dbReference>
<accession>A0A2S0KGK6</accession>
<dbReference type="EMBL" id="CP027433">
    <property type="protein sequence ID" value="AVM00820.1"/>
    <property type="molecule type" value="Genomic_DNA"/>
</dbReference>
<protein>
    <submittedName>
        <fullName evidence="4">PaaI family thioesterase</fullName>
    </submittedName>
</protein>
<dbReference type="GO" id="GO:0061522">
    <property type="term" value="F:1,4-dihydroxy-2-naphthoyl-CoA thioesterase activity"/>
    <property type="evidence" value="ECO:0007669"/>
    <property type="project" value="TreeGrafter"/>
</dbReference>
<dbReference type="SUPFAM" id="SSF54637">
    <property type="entry name" value="Thioesterase/thiol ester dehydrase-isomerase"/>
    <property type="match status" value="1"/>
</dbReference>
<dbReference type="InterPro" id="IPR006683">
    <property type="entry name" value="Thioestr_dom"/>
</dbReference>
<dbReference type="NCBIfam" id="TIGR00369">
    <property type="entry name" value="unchar_dom_1"/>
    <property type="match status" value="1"/>
</dbReference>
<dbReference type="OrthoDB" id="9798208at2"/>
<dbReference type="Pfam" id="PF03061">
    <property type="entry name" value="4HBT"/>
    <property type="match status" value="1"/>
</dbReference>
<gene>
    <name evidence="4" type="ORF">C6V83_11670</name>
</gene>
<keyword evidence="2" id="KW-0378">Hydrolase</keyword>
<dbReference type="KEGG" id="git:C6V83_11670"/>
<dbReference type="PANTHER" id="PTHR43240:SF5">
    <property type="entry name" value="1,4-DIHYDROXY-2-NAPHTHOYL-COA THIOESTERASE 1"/>
    <property type="match status" value="1"/>
</dbReference>
<sequence>MAQVELEDLNGRGLDGVLGLEMIEYSGDGVRAKLEITPAHHQPFGIVHGGTYCAVAESAASISGFAWLQEKGYGGAAVGANNSTDFLRSVSEGTVHVSTTPIHRGRRQQLWQVDMVDDDGRLLAQSRVRLQNIEMPEV</sequence>
<dbReference type="Gene3D" id="3.10.129.10">
    <property type="entry name" value="Hotdog Thioesterase"/>
    <property type="match status" value="1"/>
</dbReference>
<dbReference type="InterPro" id="IPR029069">
    <property type="entry name" value="HotDog_dom_sf"/>
</dbReference>
<proteinExistence type="inferred from homology"/>
<keyword evidence="5" id="KW-1185">Reference proteome</keyword>
<name>A0A2S0KGK6_9ACTN</name>
<evidence type="ECO:0000313" key="4">
    <source>
        <dbReference type="EMBL" id="AVM00820.1"/>
    </source>
</evidence>
<evidence type="ECO:0000256" key="2">
    <source>
        <dbReference type="ARBA" id="ARBA00022801"/>
    </source>
</evidence>
<evidence type="ECO:0000256" key="1">
    <source>
        <dbReference type="ARBA" id="ARBA00008324"/>
    </source>
</evidence>